<keyword evidence="4" id="KW-0378">Hydrolase</keyword>
<sequence>MTMLLYEVSRGKGAVLSGKYSTFFRSFLSGTRPRLSSYREQGKRSNKSKTSPGTSLSRYSFLVEMWTTIVAALALGAARSVAQFVPAPTDLIKTKGFLDLPVRYKEVPEGICELTPGVKSYSGYVDIEDGQHIFWWFFETRNGDPESAPLSIWINGGPGSSSMIGLFQELGPCGVGADGEIYFNPYSWNNVSNMLFIDHPAQVGFSYSVPVSAYVSDSGNIVQLPNATCPDYAEDLGTCGTYSAPNLTDTANSTAAAAPSMWKTLQGFFGAFPQYSRHEFNFATESYGGHYGPIFNEYLEQQNTLIESGKLPGAHYIKLSTLLIGNGWYDPLVQYQAYYNYTVYPGNPYDYSPFNASVQDMMYNALYGPGNCYDQTVDCYRTSINEVCSVADSFCANNVEAVLDNIALRDEYDIRELSTNDMPDPFPYGFFADYLNTPKVQQAIGAFVNYSESSSTVGTAFGTTGDDDREVPGGKIGTIEALQCLLQQGVYVAVYWGDSDYNCNYIGGQVVAELVEAPGYGTAGFENISTSDDIIHGQAKQSGNFAFVRIYESGHEVPFYQPVVALEMFERAINGQDIATGKESVWHGYKSVGPAESTFREGNATIQSDFLPLNATYNTTTNAPNPTNGTVAKRSLDRRAMLPTRSGLFKPGQKAQEARRKFIPLGRDVNVDV</sequence>
<dbReference type="InterPro" id="IPR029058">
    <property type="entry name" value="AB_hydrolase_fold"/>
</dbReference>
<evidence type="ECO:0000256" key="2">
    <source>
        <dbReference type="ARBA" id="ARBA00022645"/>
    </source>
</evidence>
<dbReference type="InterPro" id="IPR001563">
    <property type="entry name" value="Peptidase_S10"/>
</dbReference>
<dbReference type="AlphaFoldDB" id="A0AAE0WFI3"/>
<dbReference type="Gene3D" id="3.40.50.1820">
    <property type="entry name" value="alpha/beta hydrolase"/>
    <property type="match status" value="1"/>
</dbReference>
<feature type="region of interest" description="Disordered" evidence="6">
    <location>
        <begin position="35"/>
        <end position="54"/>
    </location>
</feature>
<comment type="similarity">
    <text evidence="1">Belongs to the peptidase S10 family.</text>
</comment>
<dbReference type="GO" id="GO:0004185">
    <property type="term" value="F:serine-type carboxypeptidase activity"/>
    <property type="evidence" value="ECO:0007669"/>
    <property type="project" value="InterPro"/>
</dbReference>
<evidence type="ECO:0000256" key="1">
    <source>
        <dbReference type="ARBA" id="ARBA00009431"/>
    </source>
</evidence>
<evidence type="ECO:0000313" key="8">
    <source>
        <dbReference type="Proteomes" id="UP001274830"/>
    </source>
</evidence>
<dbReference type="SUPFAM" id="SSF53474">
    <property type="entry name" value="alpha/beta-Hydrolases"/>
    <property type="match status" value="1"/>
</dbReference>
<keyword evidence="5" id="KW-0325">Glycoprotein</keyword>
<dbReference type="Pfam" id="PF00450">
    <property type="entry name" value="Peptidase_S10"/>
    <property type="match status" value="1"/>
</dbReference>
<dbReference type="PANTHER" id="PTHR11802">
    <property type="entry name" value="SERINE PROTEASE FAMILY S10 SERINE CARBOXYPEPTIDASE"/>
    <property type="match status" value="1"/>
</dbReference>
<protein>
    <submittedName>
        <fullName evidence="7">Uncharacterized protein</fullName>
    </submittedName>
</protein>
<reference evidence="7" key="1">
    <citation type="submission" date="2023-07" db="EMBL/GenBank/DDBJ databases">
        <title>Black Yeasts Isolated from many extreme environments.</title>
        <authorList>
            <person name="Coleine C."/>
            <person name="Stajich J.E."/>
            <person name="Selbmann L."/>
        </authorList>
    </citation>
    <scope>NUCLEOTIDE SEQUENCE</scope>
    <source>
        <strain evidence="7">CCFEE 5485</strain>
    </source>
</reference>
<evidence type="ECO:0000313" key="7">
    <source>
        <dbReference type="EMBL" id="KAK3671076.1"/>
    </source>
</evidence>
<keyword evidence="3" id="KW-0645">Protease</keyword>
<keyword evidence="2" id="KW-0121">Carboxypeptidase</keyword>
<dbReference type="Proteomes" id="UP001274830">
    <property type="component" value="Unassembled WGS sequence"/>
</dbReference>
<organism evidence="7 8">
    <name type="scientific">Recurvomyces mirabilis</name>
    <dbReference type="NCBI Taxonomy" id="574656"/>
    <lineage>
        <taxon>Eukaryota</taxon>
        <taxon>Fungi</taxon>
        <taxon>Dikarya</taxon>
        <taxon>Ascomycota</taxon>
        <taxon>Pezizomycotina</taxon>
        <taxon>Dothideomycetes</taxon>
        <taxon>Dothideomycetidae</taxon>
        <taxon>Mycosphaerellales</taxon>
        <taxon>Teratosphaeriaceae</taxon>
        <taxon>Recurvomyces</taxon>
    </lineage>
</organism>
<dbReference type="PRINTS" id="PR00724">
    <property type="entry name" value="CRBOXYPTASEC"/>
</dbReference>
<dbReference type="GO" id="GO:0006508">
    <property type="term" value="P:proteolysis"/>
    <property type="evidence" value="ECO:0007669"/>
    <property type="project" value="UniProtKB-KW"/>
</dbReference>
<dbReference type="GO" id="GO:0000324">
    <property type="term" value="C:fungal-type vacuole"/>
    <property type="evidence" value="ECO:0007669"/>
    <property type="project" value="TreeGrafter"/>
</dbReference>
<evidence type="ECO:0000256" key="4">
    <source>
        <dbReference type="ARBA" id="ARBA00022801"/>
    </source>
</evidence>
<comment type="caution">
    <text evidence="7">The sequence shown here is derived from an EMBL/GenBank/DDBJ whole genome shotgun (WGS) entry which is preliminary data.</text>
</comment>
<name>A0AAE0WFI3_9PEZI</name>
<dbReference type="PANTHER" id="PTHR11802:SF64">
    <property type="entry name" value="CARBOXYPEPTIDASE"/>
    <property type="match status" value="1"/>
</dbReference>
<accession>A0AAE0WFI3</accession>
<proteinExistence type="inferred from homology"/>
<evidence type="ECO:0000256" key="3">
    <source>
        <dbReference type="ARBA" id="ARBA00022670"/>
    </source>
</evidence>
<dbReference type="EMBL" id="JAUTXT010000047">
    <property type="protein sequence ID" value="KAK3671076.1"/>
    <property type="molecule type" value="Genomic_DNA"/>
</dbReference>
<gene>
    <name evidence="7" type="ORF">LTR78_009037</name>
</gene>
<evidence type="ECO:0000256" key="6">
    <source>
        <dbReference type="SAM" id="MobiDB-lite"/>
    </source>
</evidence>
<keyword evidence="8" id="KW-1185">Reference proteome</keyword>
<evidence type="ECO:0000256" key="5">
    <source>
        <dbReference type="ARBA" id="ARBA00023180"/>
    </source>
</evidence>